<proteinExistence type="predicted"/>
<organism evidence="1 2">
    <name type="scientific">Staphylococcus saccharolyticus</name>
    <dbReference type="NCBI Taxonomy" id="33028"/>
    <lineage>
        <taxon>Bacteria</taxon>
        <taxon>Bacillati</taxon>
        <taxon>Bacillota</taxon>
        <taxon>Bacilli</taxon>
        <taxon>Bacillales</taxon>
        <taxon>Staphylococcaceae</taxon>
        <taxon>Staphylococcus</taxon>
    </lineage>
</organism>
<sequence length="46" mass="5382">MITDKVESLQNFNYNVVLVLCLTYKKPFMIKWNKSHFLGGVMMGRS</sequence>
<accession>A0A380H9Z5</accession>
<reference evidence="1 2" key="1">
    <citation type="submission" date="2018-06" db="EMBL/GenBank/DDBJ databases">
        <authorList>
            <consortium name="Pathogen Informatics"/>
            <person name="Doyle S."/>
        </authorList>
    </citation>
    <scope>NUCLEOTIDE SEQUENCE [LARGE SCALE GENOMIC DNA]</scope>
    <source>
        <strain evidence="1 2">NCTC11807</strain>
    </source>
</reference>
<dbReference type="AlphaFoldDB" id="A0A380H9Z5"/>
<dbReference type="Proteomes" id="UP000255425">
    <property type="component" value="Unassembled WGS sequence"/>
</dbReference>
<dbReference type="EMBL" id="UHDZ01000001">
    <property type="protein sequence ID" value="SUM73687.1"/>
    <property type="molecule type" value="Genomic_DNA"/>
</dbReference>
<evidence type="ECO:0000313" key="1">
    <source>
        <dbReference type="EMBL" id="SUM73687.1"/>
    </source>
</evidence>
<keyword evidence="2" id="KW-1185">Reference proteome</keyword>
<gene>
    <name evidence="1" type="ORF">NCTC11807_02277</name>
</gene>
<evidence type="ECO:0000313" key="2">
    <source>
        <dbReference type="Proteomes" id="UP000255425"/>
    </source>
</evidence>
<name>A0A380H9Z5_9STAP</name>
<protein>
    <submittedName>
        <fullName evidence="1">Uncharacterized protein</fullName>
    </submittedName>
</protein>